<evidence type="ECO:0000313" key="2">
    <source>
        <dbReference type="EMBL" id="KAI0499177.1"/>
    </source>
</evidence>
<dbReference type="AlphaFoldDB" id="A0A8T3AST4"/>
<organism evidence="2 3">
    <name type="scientific">Dendrobium nobile</name>
    <name type="common">Orchid</name>
    <dbReference type="NCBI Taxonomy" id="94219"/>
    <lineage>
        <taxon>Eukaryota</taxon>
        <taxon>Viridiplantae</taxon>
        <taxon>Streptophyta</taxon>
        <taxon>Embryophyta</taxon>
        <taxon>Tracheophyta</taxon>
        <taxon>Spermatophyta</taxon>
        <taxon>Magnoliopsida</taxon>
        <taxon>Liliopsida</taxon>
        <taxon>Asparagales</taxon>
        <taxon>Orchidaceae</taxon>
        <taxon>Epidendroideae</taxon>
        <taxon>Malaxideae</taxon>
        <taxon>Dendrobiinae</taxon>
        <taxon>Dendrobium</taxon>
    </lineage>
</organism>
<feature type="compositionally biased region" description="Polar residues" evidence="1">
    <location>
        <begin position="35"/>
        <end position="62"/>
    </location>
</feature>
<accession>A0A8T3AST4</accession>
<reference evidence="2" key="1">
    <citation type="journal article" date="2022" name="Front. Genet.">
        <title>Chromosome-Scale Assembly of the Dendrobium nobile Genome Provides Insights Into the Molecular Mechanism of the Biosynthesis of the Medicinal Active Ingredient of Dendrobium.</title>
        <authorList>
            <person name="Xu Q."/>
            <person name="Niu S.-C."/>
            <person name="Li K.-L."/>
            <person name="Zheng P.-J."/>
            <person name="Zhang X.-J."/>
            <person name="Jia Y."/>
            <person name="Liu Y."/>
            <person name="Niu Y.-X."/>
            <person name="Yu L.-H."/>
            <person name="Chen D.-F."/>
            <person name="Zhang G.-Q."/>
        </authorList>
    </citation>
    <scope>NUCLEOTIDE SEQUENCE</scope>
    <source>
        <tissue evidence="2">Leaf</tissue>
    </source>
</reference>
<sequence length="62" mass="6919">MLQPEDGDVQVPSHDPQTEDDNTSSPNGHDMQLFPFNSKSGRDMQQSLHGAHTSMSYIESKM</sequence>
<proteinExistence type="predicted"/>
<keyword evidence="3" id="KW-1185">Reference proteome</keyword>
<protein>
    <submittedName>
        <fullName evidence="2">Uncharacterized protein</fullName>
    </submittedName>
</protein>
<name>A0A8T3AST4_DENNO</name>
<dbReference type="Proteomes" id="UP000829196">
    <property type="component" value="Unassembled WGS sequence"/>
</dbReference>
<dbReference type="EMBL" id="JAGYWB010000014">
    <property type="protein sequence ID" value="KAI0499177.1"/>
    <property type="molecule type" value="Genomic_DNA"/>
</dbReference>
<comment type="caution">
    <text evidence="2">The sequence shown here is derived from an EMBL/GenBank/DDBJ whole genome shotgun (WGS) entry which is preliminary data.</text>
</comment>
<feature type="region of interest" description="Disordered" evidence="1">
    <location>
        <begin position="1"/>
        <end position="62"/>
    </location>
</feature>
<gene>
    <name evidence="2" type="ORF">KFK09_020079</name>
</gene>
<evidence type="ECO:0000256" key="1">
    <source>
        <dbReference type="SAM" id="MobiDB-lite"/>
    </source>
</evidence>
<evidence type="ECO:0000313" key="3">
    <source>
        <dbReference type="Proteomes" id="UP000829196"/>
    </source>
</evidence>